<evidence type="ECO:0000313" key="5">
    <source>
        <dbReference type="EMBL" id="GKU88290.1"/>
    </source>
</evidence>
<dbReference type="InterPro" id="IPR036852">
    <property type="entry name" value="Peptidase_S8/S53_dom_sf"/>
</dbReference>
<dbReference type="Gene3D" id="3.50.30.30">
    <property type="match status" value="1"/>
</dbReference>
<dbReference type="PROSITE" id="PS51892">
    <property type="entry name" value="SUBTILASE"/>
    <property type="match status" value="1"/>
</dbReference>
<proteinExistence type="inferred from homology"/>
<evidence type="ECO:0000256" key="2">
    <source>
        <dbReference type="ARBA" id="ARBA00022729"/>
    </source>
</evidence>
<organism evidence="5 6">
    <name type="scientific">Rubroshorea leprosula</name>
    <dbReference type="NCBI Taxonomy" id="152421"/>
    <lineage>
        <taxon>Eukaryota</taxon>
        <taxon>Viridiplantae</taxon>
        <taxon>Streptophyta</taxon>
        <taxon>Embryophyta</taxon>
        <taxon>Tracheophyta</taxon>
        <taxon>Spermatophyta</taxon>
        <taxon>Magnoliopsida</taxon>
        <taxon>eudicotyledons</taxon>
        <taxon>Gunneridae</taxon>
        <taxon>Pentapetalae</taxon>
        <taxon>rosids</taxon>
        <taxon>malvids</taxon>
        <taxon>Malvales</taxon>
        <taxon>Dipterocarpaceae</taxon>
        <taxon>Rubroshorea</taxon>
    </lineage>
</organism>
<dbReference type="EMBL" id="BPVZ01000002">
    <property type="protein sequence ID" value="GKU88290.1"/>
    <property type="molecule type" value="Genomic_DNA"/>
</dbReference>
<keyword evidence="6" id="KW-1185">Reference proteome</keyword>
<comment type="caution">
    <text evidence="5">The sequence shown here is derived from an EMBL/GenBank/DDBJ whole genome shotgun (WGS) entry which is preliminary data.</text>
</comment>
<dbReference type="GO" id="GO:0006508">
    <property type="term" value="P:proteolysis"/>
    <property type="evidence" value="ECO:0007669"/>
    <property type="project" value="InterPro"/>
</dbReference>
<sequence>MDAFVTTIPDRSMRLYTTYDTSIWPEHPSFQNHGFGPVPAKWKGAYESDTNFSPLNCNHKLIGARYFLKGCKAVQGKINETKNFRSPKATTSHGTHCASTTGNNLAQNASFYSLANGVATGMRYTSRIVVYKVCWEAPASCAYADTLVAIDQAIKDGVDMVSISIGFEEGGAVSYFEDSTAQAAFVGIQRGIFLSLSVGNEGPCTIGNTAPTLIGASLQLSSLERDKFLKGYLFSAGGEARKPILSYLNSTNSPTASLTFKGTAYGKRAPMVATFPSRGPNLVSPDLLKPDLIAPGLNILAVWASITSPSGKESDKRRVMFNFDSRTSMSCLHDNKGSPIKDFYHGGPATTFAIGSGHVDIQKASDPRLLYDIHPLEYLLYLCSLKYLLR</sequence>
<accession>A0AAV5HNF4</accession>
<dbReference type="AlphaFoldDB" id="A0AAV5HNF4"/>
<evidence type="ECO:0000256" key="3">
    <source>
        <dbReference type="PROSITE-ProRule" id="PRU01240"/>
    </source>
</evidence>
<feature type="domain" description="Peptidase S8/S53" evidence="4">
    <location>
        <begin position="20"/>
        <end position="331"/>
    </location>
</feature>
<reference evidence="5 6" key="1">
    <citation type="journal article" date="2021" name="Commun. Biol.">
        <title>The genome of Shorea leprosula (Dipterocarpaceae) highlights the ecological relevance of drought in aseasonal tropical rainforests.</title>
        <authorList>
            <person name="Ng K.K.S."/>
            <person name="Kobayashi M.J."/>
            <person name="Fawcett J.A."/>
            <person name="Hatakeyama M."/>
            <person name="Paape T."/>
            <person name="Ng C.H."/>
            <person name="Ang C.C."/>
            <person name="Tnah L.H."/>
            <person name="Lee C.T."/>
            <person name="Nishiyama T."/>
            <person name="Sese J."/>
            <person name="O'Brien M.J."/>
            <person name="Copetti D."/>
            <person name="Mohd Noor M.I."/>
            <person name="Ong R.C."/>
            <person name="Putra M."/>
            <person name="Sireger I.Z."/>
            <person name="Indrioko S."/>
            <person name="Kosugi Y."/>
            <person name="Izuno A."/>
            <person name="Isagi Y."/>
            <person name="Lee S.L."/>
            <person name="Shimizu K.K."/>
        </authorList>
    </citation>
    <scope>NUCLEOTIDE SEQUENCE [LARGE SCALE GENOMIC DNA]</scope>
    <source>
        <strain evidence="5">214</strain>
    </source>
</reference>
<dbReference type="GO" id="GO:0004252">
    <property type="term" value="F:serine-type endopeptidase activity"/>
    <property type="evidence" value="ECO:0007669"/>
    <property type="project" value="InterPro"/>
</dbReference>
<dbReference type="Pfam" id="PF00082">
    <property type="entry name" value="Peptidase_S8"/>
    <property type="match status" value="1"/>
</dbReference>
<dbReference type="Proteomes" id="UP001054252">
    <property type="component" value="Unassembled WGS sequence"/>
</dbReference>
<evidence type="ECO:0000259" key="4">
    <source>
        <dbReference type="Pfam" id="PF00082"/>
    </source>
</evidence>
<gene>
    <name evidence="5" type="ORF">SLEP1_g2572</name>
</gene>
<dbReference type="SUPFAM" id="SSF52743">
    <property type="entry name" value="Subtilisin-like"/>
    <property type="match status" value="1"/>
</dbReference>
<dbReference type="PANTHER" id="PTHR10795">
    <property type="entry name" value="PROPROTEIN CONVERTASE SUBTILISIN/KEXIN"/>
    <property type="match status" value="1"/>
</dbReference>
<dbReference type="Gene3D" id="3.40.50.200">
    <property type="entry name" value="Peptidase S8/S53 domain"/>
    <property type="match status" value="2"/>
</dbReference>
<comment type="similarity">
    <text evidence="1 3">Belongs to the peptidase S8 family.</text>
</comment>
<evidence type="ECO:0000313" key="6">
    <source>
        <dbReference type="Proteomes" id="UP001054252"/>
    </source>
</evidence>
<comment type="caution">
    <text evidence="3">Lacks conserved residue(s) required for the propagation of feature annotation.</text>
</comment>
<dbReference type="InterPro" id="IPR045051">
    <property type="entry name" value="SBT"/>
</dbReference>
<name>A0AAV5HNF4_9ROSI</name>
<protein>
    <recommendedName>
        <fullName evidence="4">Peptidase S8/S53 domain-containing protein</fullName>
    </recommendedName>
</protein>
<dbReference type="InterPro" id="IPR000209">
    <property type="entry name" value="Peptidase_S8/S53_dom"/>
</dbReference>
<keyword evidence="2" id="KW-0732">Signal</keyword>
<evidence type="ECO:0000256" key="1">
    <source>
        <dbReference type="ARBA" id="ARBA00011073"/>
    </source>
</evidence>